<keyword evidence="6" id="KW-1133">Transmembrane helix</keyword>
<evidence type="ECO:0000313" key="11">
    <source>
        <dbReference type="Proteomes" id="UP001229421"/>
    </source>
</evidence>
<dbReference type="GO" id="GO:0016020">
    <property type="term" value="C:membrane"/>
    <property type="evidence" value="ECO:0007669"/>
    <property type="project" value="UniProtKB-SubCell"/>
</dbReference>
<dbReference type="Pfam" id="PF13855">
    <property type="entry name" value="LRR_8"/>
    <property type="match status" value="2"/>
</dbReference>
<dbReference type="PRINTS" id="PR00019">
    <property type="entry name" value="LEURICHRPT"/>
</dbReference>
<keyword evidence="7" id="KW-0472">Membrane</keyword>
<comment type="caution">
    <text evidence="10">The sequence shown here is derived from an EMBL/GenBank/DDBJ whole genome shotgun (WGS) entry which is preliminary data.</text>
</comment>
<dbReference type="FunFam" id="3.80.10.10:FF:000400">
    <property type="entry name" value="Nuclear pore complex protein NUP107"/>
    <property type="match status" value="1"/>
</dbReference>
<feature type="chain" id="PRO_5041901552" description="Leucine-rich repeat-containing N-terminal plant-type domain-containing protein" evidence="8">
    <location>
        <begin position="22"/>
        <end position="379"/>
    </location>
</feature>
<dbReference type="InterPro" id="IPR032675">
    <property type="entry name" value="LRR_dom_sf"/>
</dbReference>
<dbReference type="InterPro" id="IPR053213">
    <property type="entry name" value="RLP29"/>
</dbReference>
<evidence type="ECO:0000256" key="8">
    <source>
        <dbReference type="SAM" id="SignalP"/>
    </source>
</evidence>
<dbReference type="EMBL" id="JAUHHV010000007">
    <property type="protein sequence ID" value="KAK1418239.1"/>
    <property type="molecule type" value="Genomic_DNA"/>
</dbReference>
<dbReference type="AlphaFoldDB" id="A0AAD8K8D4"/>
<reference evidence="10" key="1">
    <citation type="journal article" date="2023" name="bioRxiv">
        <title>Improved chromosome-level genome assembly for marigold (Tagetes erecta).</title>
        <authorList>
            <person name="Jiang F."/>
            <person name="Yuan L."/>
            <person name="Wang S."/>
            <person name="Wang H."/>
            <person name="Xu D."/>
            <person name="Wang A."/>
            <person name="Fan W."/>
        </authorList>
    </citation>
    <scope>NUCLEOTIDE SEQUENCE</scope>
    <source>
        <strain evidence="10">WSJ</strain>
        <tissue evidence="10">Leaf</tissue>
    </source>
</reference>
<dbReference type="Pfam" id="PF08263">
    <property type="entry name" value="LRRNT_2"/>
    <property type="match status" value="1"/>
</dbReference>
<dbReference type="Pfam" id="PF00560">
    <property type="entry name" value="LRR_1"/>
    <property type="match status" value="1"/>
</dbReference>
<sequence length="379" mass="41752">MSTTIISLLLILATTVITTTATTVSSDITALKSLKSSINPTTILSYTCLHSWDFTTSDPCSPPHTTHFLCGLTCSANRVTQLTLDPAGYSGTIPSLISQLTQLITINLSNNKFHGPIPTSLFFLPNLQTLILTSNSFSGTIPPTISLLKNLQTLDISYNSLSGSIPNSFTSLTHLTLLDLSFNKLTGPIPNLPKNLIQLSLKHNSISGYLQKRVFTESTQLEVIELSQNSLTGTIPSWFFLIPSLQQINLSNNTFTNLQVLKPSQLSFTSNLIAVNLGFNKLSGELPVNFPAYPMLASLTMSNNKLRGRIPWEYSRISRLFLDGNLLIGLPPKVFFYRKTLISGSLGDNCLKICPKWSELCVKLQKPFSICQKAYRGKW</sequence>
<feature type="signal peptide" evidence="8">
    <location>
        <begin position="1"/>
        <end position="21"/>
    </location>
</feature>
<evidence type="ECO:0000256" key="3">
    <source>
        <dbReference type="ARBA" id="ARBA00022692"/>
    </source>
</evidence>
<dbReference type="GO" id="GO:0006952">
    <property type="term" value="P:defense response"/>
    <property type="evidence" value="ECO:0007669"/>
    <property type="project" value="UniProtKB-ARBA"/>
</dbReference>
<keyword evidence="11" id="KW-1185">Reference proteome</keyword>
<dbReference type="InterPro" id="IPR001611">
    <property type="entry name" value="Leu-rich_rpt"/>
</dbReference>
<comment type="subcellular location">
    <subcellularLocation>
        <location evidence="1">Membrane</location>
    </subcellularLocation>
</comment>
<keyword evidence="4 8" id="KW-0732">Signal</keyword>
<evidence type="ECO:0000256" key="5">
    <source>
        <dbReference type="ARBA" id="ARBA00022737"/>
    </source>
</evidence>
<evidence type="ECO:0000256" key="2">
    <source>
        <dbReference type="ARBA" id="ARBA00022614"/>
    </source>
</evidence>
<dbReference type="Proteomes" id="UP001229421">
    <property type="component" value="Unassembled WGS sequence"/>
</dbReference>
<dbReference type="PROSITE" id="PS51450">
    <property type="entry name" value="LRR"/>
    <property type="match status" value="1"/>
</dbReference>
<feature type="domain" description="Leucine-rich repeat-containing N-terminal plant-type" evidence="9">
    <location>
        <begin position="25"/>
        <end position="61"/>
    </location>
</feature>
<evidence type="ECO:0000256" key="6">
    <source>
        <dbReference type="ARBA" id="ARBA00022989"/>
    </source>
</evidence>
<gene>
    <name evidence="10" type="ORF">QVD17_27382</name>
</gene>
<evidence type="ECO:0000259" key="9">
    <source>
        <dbReference type="Pfam" id="PF08263"/>
    </source>
</evidence>
<dbReference type="SMART" id="SM00369">
    <property type="entry name" value="LRR_TYP"/>
    <property type="match status" value="4"/>
</dbReference>
<accession>A0AAD8K8D4</accession>
<dbReference type="InterPro" id="IPR013210">
    <property type="entry name" value="LRR_N_plant-typ"/>
</dbReference>
<evidence type="ECO:0000256" key="4">
    <source>
        <dbReference type="ARBA" id="ARBA00022729"/>
    </source>
</evidence>
<keyword evidence="3" id="KW-0812">Transmembrane</keyword>
<evidence type="ECO:0000313" key="10">
    <source>
        <dbReference type="EMBL" id="KAK1418239.1"/>
    </source>
</evidence>
<dbReference type="GO" id="GO:0051707">
    <property type="term" value="P:response to other organism"/>
    <property type="evidence" value="ECO:0007669"/>
    <property type="project" value="UniProtKB-ARBA"/>
</dbReference>
<evidence type="ECO:0000256" key="7">
    <source>
        <dbReference type="ARBA" id="ARBA00023136"/>
    </source>
</evidence>
<dbReference type="Gene3D" id="3.80.10.10">
    <property type="entry name" value="Ribonuclease Inhibitor"/>
    <property type="match status" value="2"/>
</dbReference>
<dbReference type="PANTHER" id="PTHR48009">
    <property type="entry name" value="LEUCINE-RICH REPEAT (LRR) FAMILY PROTEIN"/>
    <property type="match status" value="1"/>
</dbReference>
<dbReference type="PANTHER" id="PTHR48009:SF13">
    <property type="entry name" value="NON-SPECIFIC SERINE_THREONINE PROTEIN KINASE"/>
    <property type="match status" value="1"/>
</dbReference>
<keyword evidence="2" id="KW-0433">Leucine-rich repeat</keyword>
<name>A0AAD8K8D4_TARER</name>
<dbReference type="InterPro" id="IPR003591">
    <property type="entry name" value="Leu-rich_rpt_typical-subtyp"/>
</dbReference>
<proteinExistence type="predicted"/>
<evidence type="ECO:0000256" key="1">
    <source>
        <dbReference type="ARBA" id="ARBA00004370"/>
    </source>
</evidence>
<dbReference type="SUPFAM" id="SSF52058">
    <property type="entry name" value="L domain-like"/>
    <property type="match status" value="1"/>
</dbReference>
<protein>
    <recommendedName>
        <fullName evidence="9">Leucine-rich repeat-containing N-terminal plant-type domain-containing protein</fullName>
    </recommendedName>
</protein>
<organism evidence="10 11">
    <name type="scientific">Tagetes erecta</name>
    <name type="common">African marigold</name>
    <dbReference type="NCBI Taxonomy" id="13708"/>
    <lineage>
        <taxon>Eukaryota</taxon>
        <taxon>Viridiplantae</taxon>
        <taxon>Streptophyta</taxon>
        <taxon>Embryophyta</taxon>
        <taxon>Tracheophyta</taxon>
        <taxon>Spermatophyta</taxon>
        <taxon>Magnoliopsida</taxon>
        <taxon>eudicotyledons</taxon>
        <taxon>Gunneridae</taxon>
        <taxon>Pentapetalae</taxon>
        <taxon>asterids</taxon>
        <taxon>campanulids</taxon>
        <taxon>Asterales</taxon>
        <taxon>Asteraceae</taxon>
        <taxon>Asteroideae</taxon>
        <taxon>Heliantheae alliance</taxon>
        <taxon>Tageteae</taxon>
        <taxon>Tagetes</taxon>
    </lineage>
</organism>
<keyword evidence="5" id="KW-0677">Repeat</keyword>